<keyword evidence="2" id="KW-1185">Reference proteome</keyword>
<comment type="caution">
    <text evidence="1">The sequence shown here is derived from an EMBL/GenBank/DDBJ whole genome shotgun (WGS) entry which is preliminary data.</text>
</comment>
<protein>
    <submittedName>
        <fullName evidence="1">Uncharacterized protein</fullName>
    </submittedName>
</protein>
<organism evidence="1 2">
    <name type="scientific">Penicillium coprophilum</name>
    <dbReference type="NCBI Taxonomy" id="36646"/>
    <lineage>
        <taxon>Eukaryota</taxon>
        <taxon>Fungi</taxon>
        <taxon>Dikarya</taxon>
        <taxon>Ascomycota</taxon>
        <taxon>Pezizomycotina</taxon>
        <taxon>Eurotiomycetes</taxon>
        <taxon>Eurotiomycetidae</taxon>
        <taxon>Eurotiales</taxon>
        <taxon>Aspergillaceae</taxon>
        <taxon>Penicillium</taxon>
    </lineage>
</organism>
<reference evidence="2" key="1">
    <citation type="journal article" date="2017" name="Nat. Microbiol.">
        <title>Global analysis of biosynthetic gene clusters reveals vast potential of secondary metabolite production in Penicillium species.</title>
        <authorList>
            <person name="Nielsen J.C."/>
            <person name="Grijseels S."/>
            <person name="Prigent S."/>
            <person name="Ji B."/>
            <person name="Dainat J."/>
            <person name="Nielsen K.F."/>
            <person name="Frisvad J.C."/>
            <person name="Workman M."/>
            <person name="Nielsen J."/>
        </authorList>
    </citation>
    <scope>NUCLEOTIDE SEQUENCE [LARGE SCALE GENOMIC DNA]</scope>
    <source>
        <strain evidence="2">IBT 31321</strain>
    </source>
</reference>
<accession>A0A1V6UN81</accession>
<dbReference type="AlphaFoldDB" id="A0A1V6UN81"/>
<gene>
    <name evidence="1" type="ORF">PENCOP_c006G06634</name>
</gene>
<evidence type="ECO:0000313" key="1">
    <source>
        <dbReference type="EMBL" id="OQE39882.1"/>
    </source>
</evidence>
<proteinExistence type="predicted"/>
<sequence length="125" mass="14195">MDGSRIHPRNFKEIYTKACETFTHKLQCQVFVLLSPSPSPDLEDVATRLEELRERIVQIGFMGEIGGFGVQADNRVRARWGPLPLKEICFEIKWELTVLIEELARDGDSLILADLLVGILDVLPF</sequence>
<dbReference type="EMBL" id="MDDG01000006">
    <property type="protein sequence ID" value="OQE39882.1"/>
    <property type="molecule type" value="Genomic_DNA"/>
</dbReference>
<evidence type="ECO:0000313" key="2">
    <source>
        <dbReference type="Proteomes" id="UP000191500"/>
    </source>
</evidence>
<dbReference type="Proteomes" id="UP000191500">
    <property type="component" value="Unassembled WGS sequence"/>
</dbReference>
<name>A0A1V6UN81_9EURO</name>